<accession>A0A1I1NH25</accession>
<dbReference type="STRING" id="870482.SAMN04487987_102154"/>
<organism evidence="1 2">
    <name type="scientific">Algibacter pectinivorans</name>
    <dbReference type="NCBI Taxonomy" id="870482"/>
    <lineage>
        <taxon>Bacteria</taxon>
        <taxon>Pseudomonadati</taxon>
        <taxon>Bacteroidota</taxon>
        <taxon>Flavobacteriia</taxon>
        <taxon>Flavobacteriales</taxon>
        <taxon>Flavobacteriaceae</taxon>
        <taxon>Algibacter</taxon>
    </lineage>
</organism>
<protein>
    <recommendedName>
        <fullName evidence="3">Por secretion system C-terminal sorting domain-containing protein</fullName>
    </recommendedName>
</protein>
<dbReference type="Proteomes" id="UP000199439">
    <property type="component" value="Unassembled WGS sequence"/>
</dbReference>
<sequence length="190" mass="21312">MVIMFTTMLSFANEANLSIVKNAAKKTSLTLTNVKQGNLLSIKDVFGITLYKEVIKENGTYTKGFDLTALPNGAYLFVLDKDIEINTIPFTVKSNIVAFNKAKETTVFKPNLRVEGDLVFVSKLNLEETPLNIKVYYTQKGSTTSDLIFSENITDTKIIERTFKLENKQLGSFKIVILFEGNEFVKSINS</sequence>
<dbReference type="EMBL" id="FOMI01000002">
    <property type="protein sequence ID" value="SFC94788.1"/>
    <property type="molecule type" value="Genomic_DNA"/>
</dbReference>
<keyword evidence="2" id="KW-1185">Reference proteome</keyword>
<name>A0A1I1NH25_9FLAO</name>
<evidence type="ECO:0008006" key="3">
    <source>
        <dbReference type="Google" id="ProtNLM"/>
    </source>
</evidence>
<reference evidence="2" key="1">
    <citation type="submission" date="2016-10" db="EMBL/GenBank/DDBJ databases">
        <authorList>
            <person name="Varghese N."/>
            <person name="Submissions S."/>
        </authorList>
    </citation>
    <scope>NUCLEOTIDE SEQUENCE [LARGE SCALE GENOMIC DNA]</scope>
    <source>
        <strain evidence="2">DSM 25730</strain>
    </source>
</reference>
<evidence type="ECO:0000313" key="1">
    <source>
        <dbReference type="EMBL" id="SFC94788.1"/>
    </source>
</evidence>
<proteinExistence type="predicted"/>
<gene>
    <name evidence="1" type="ORF">SAMN04487987_102154</name>
</gene>
<dbReference type="AlphaFoldDB" id="A0A1I1NH25"/>
<evidence type="ECO:0000313" key="2">
    <source>
        <dbReference type="Proteomes" id="UP000199439"/>
    </source>
</evidence>